<dbReference type="AlphaFoldDB" id="A0A4D6WU32"/>
<accession>A0A4D6WU32</accession>
<keyword evidence="1" id="KW-0934">Plastid</keyword>
<protein>
    <submittedName>
        <fullName evidence="1">Uncharacterized protein</fullName>
    </submittedName>
</protein>
<reference evidence="1" key="2">
    <citation type="submission" date="2019-04" db="EMBL/GenBank/DDBJ databases">
        <authorList>
            <person name="Pasella M."/>
        </authorList>
    </citation>
    <scope>NUCLEOTIDE SEQUENCE</scope>
    <source>
        <strain evidence="1">HV05337</strain>
    </source>
</reference>
<reference evidence="1" key="1">
    <citation type="journal article" date="2019" name="Mol. Phylogenet. Evol.">
        <title>Morphological evolution and classification of the red algal order Ceramiales inferred using plastid phylogenomics.</title>
        <authorList>
            <person name="Diaz-Tapia P."/>
            <person name="Pasella M.M."/>
            <person name="Verbruggen H."/>
            <person name="Maggs C.A."/>
        </authorList>
    </citation>
    <scope>NUCLEOTIDE SEQUENCE</scope>
    <source>
        <strain evidence="1">HV05337</strain>
    </source>
</reference>
<organism evidence="1">
    <name type="scientific">Leiomenia cribrosa</name>
    <dbReference type="NCBI Taxonomy" id="217483"/>
    <lineage>
        <taxon>Eukaryota</taxon>
        <taxon>Rhodophyta</taxon>
        <taxon>Florideophyceae</taxon>
        <taxon>Rhodymeniophycidae</taxon>
        <taxon>Gigartinales</taxon>
        <taxon>Kallymeniaceae</taxon>
        <taxon>Leiomenia</taxon>
    </lineage>
</organism>
<proteinExistence type="predicted"/>
<name>A0A4D6WU32_9FLOR</name>
<sequence length="488" mass="58123">MILLNTMFIKYLIDTDLQIDKQLKLSQIIKYNKLAMLRSDCNMNYSYKKYAFAALLVSQNDTSLNIYNRFDKSANNKLVSPNFIMNLIHKYWEEIIFLSKPDLISNKYVNQLKSDGIATYKKQYKKFLFHFSKALITGRIQASLYSDQDLNILSSKQDIRYVWRKGINFSFPQTFPNFILNKRDPSFPNKSQISLIEQLKKSPLPIFTVTNNFNQIIIAEPSDELINNKTLLDKFYQWYDDNFLWGKDQKPVYESLFFINPEDALEYGNYIKYKYSSKNNINHLQVFPSSLDFYYRLVRTSPPRVHFRLIPDLKEIGNLLYKYRFNNNVYFHKKQKKGHDYFQGQPIYIVQPVLTKNKQNKKIEELNYSYNLNKNTKNNFVIFTNYQVLLTAWKKFVRQHSNYVLPMRPKVIVYNLEDFLKGHENSKDLDKLNILFVPNNDSYDFMKTNKINKSNNNMSKIIISNLLSLKMMGQRVIWSLTSRQPIKW</sequence>
<dbReference type="EMBL" id="MK814681">
    <property type="protein sequence ID" value="QCI07314.1"/>
    <property type="molecule type" value="Genomic_DNA"/>
</dbReference>
<dbReference type="Gene3D" id="3.40.1350.100">
    <property type="match status" value="1"/>
</dbReference>
<evidence type="ECO:0000313" key="1">
    <source>
        <dbReference type="EMBL" id="QCI07314.1"/>
    </source>
</evidence>
<gene>
    <name evidence="1" type="primary">ycf80</name>
</gene>
<geneLocation type="plastid" evidence="1"/>